<evidence type="ECO:0000256" key="5">
    <source>
        <dbReference type="ARBA" id="ARBA00022679"/>
    </source>
</evidence>
<dbReference type="GO" id="GO:0005737">
    <property type="term" value="C:cytoplasm"/>
    <property type="evidence" value="ECO:0007669"/>
    <property type="project" value="UniProtKB-UniRule"/>
</dbReference>
<feature type="modified residue" description="S-(dipyrrolylmethanemethyl)cysteine" evidence="8">
    <location>
        <position position="238"/>
    </location>
</feature>
<name>A0A0A2EB40_9PORP</name>
<evidence type="ECO:0000259" key="9">
    <source>
        <dbReference type="Pfam" id="PF01379"/>
    </source>
</evidence>
<dbReference type="FunFam" id="3.40.190.10:FF:000005">
    <property type="entry name" value="Porphobilinogen deaminase"/>
    <property type="match status" value="1"/>
</dbReference>
<keyword evidence="12" id="KW-1185">Reference proteome</keyword>
<dbReference type="PANTHER" id="PTHR11557:SF0">
    <property type="entry name" value="PORPHOBILINOGEN DEAMINASE"/>
    <property type="match status" value="1"/>
</dbReference>
<dbReference type="InterPro" id="IPR022417">
    <property type="entry name" value="Porphobilin_deaminase_N"/>
</dbReference>
<keyword evidence="6 8" id="KW-0627">Porphyrin biosynthesis</keyword>
<comment type="cofactor">
    <cofactor evidence="8">
        <name>dipyrromethane</name>
        <dbReference type="ChEBI" id="CHEBI:60342"/>
    </cofactor>
    <text evidence="8">Binds 1 dipyrromethane group covalently.</text>
</comment>
<comment type="pathway">
    <text evidence="2">Porphyrin-containing compound metabolism; protoporphyrin-IX biosynthesis; coproporphyrinogen-III from 5-aminolevulinate: step 2/4.</text>
</comment>
<dbReference type="EC" id="2.5.1.61" evidence="8"/>
<proteinExistence type="inferred from homology"/>
<dbReference type="Gene3D" id="3.40.190.10">
    <property type="entry name" value="Periplasmic binding protein-like II"/>
    <property type="match status" value="2"/>
</dbReference>
<dbReference type="eggNOG" id="COG0181">
    <property type="taxonomic scope" value="Bacteria"/>
</dbReference>
<dbReference type="PANTHER" id="PTHR11557">
    <property type="entry name" value="PORPHOBILINOGEN DEAMINASE"/>
    <property type="match status" value="1"/>
</dbReference>
<dbReference type="OrthoDB" id="9810298at2"/>
<evidence type="ECO:0000256" key="7">
    <source>
        <dbReference type="ARBA" id="ARBA00048169"/>
    </source>
</evidence>
<dbReference type="Gene3D" id="3.30.160.40">
    <property type="entry name" value="Porphobilinogen deaminase, C-terminal domain"/>
    <property type="match status" value="1"/>
</dbReference>
<dbReference type="NCBIfam" id="TIGR00212">
    <property type="entry name" value="hemC"/>
    <property type="match status" value="1"/>
</dbReference>
<dbReference type="Pfam" id="PF03900">
    <property type="entry name" value="Porphobil_deamC"/>
    <property type="match status" value="1"/>
</dbReference>
<dbReference type="AlphaFoldDB" id="A0A0A2EB40"/>
<organism evidence="11 12">
    <name type="scientific">Porphyromonas macacae</name>
    <dbReference type="NCBI Taxonomy" id="28115"/>
    <lineage>
        <taxon>Bacteria</taxon>
        <taxon>Pseudomonadati</taxon>
        <taxon>Bacteroidota</taxon>
        <taxon>Bacteroidia</taxon>
        <taxon>Bacteroidales</taxon>
        <taxon>Porphyromonadaceae</taxon>
        <taxon>Porphyromonas</taxon>
    </lineage>
</organism>
<feature type="domain" description="Porphobilinogen deaminase N-terminal" evidence="9">
    <location>
        <begin position="4"/>
        <end position="209"/>
    </location>
</feature>
<dbReference type="InterPro" id="IPR036803">
    <property type="entry name" value="Porphobilinogen_deaminase_C_sf"/>
</dbReference>
<dbReference type="HAMAP" id="MF_00260">
    <property type="entry name" value="Porphobil_deam"/>
    <property type="match status" value="1"/>
</dbReference>
<sequence length="296" mass="32972">MRKLIVGTRGSKLALAQTELLCQALSNIMPEIELETKIIKTRGDRFLELSLSNQPDKGLFTREIEAQLLDGAIDMAVHSLKDLPVACVPGTMIGAYLERAKTEDVLIGKQTLEELPEGAVIGTSSKRRAFQLSEKYPHFIIKEIRGNVETRIAKMEAGEYDAILMARAGMERLGLTGKIKQIIPVSLIVPAPGQAAIAIHIRNNDSELQMLLEKIDHKTTRYEVEFERELLQSLGGGCAMPLGCVCRHTGEKNEVEVYYASEDASRSVYRKVKFDDSEREAAMKKLVMELKTVEAR</sequence>
<comment type="similarity">
    <text evidence="3 8">Belongs to the HMBS family.</text>
</comment>
<dbReference type="InterPro" id="IPR022418">
    <property type="entry name" value="Porphobilinogen_deaminase_C"/>
</dbReference>
<dbReference type="PRINTS" id="PR00151">
    <property type="entry name" value="PORPHBDMNASE"/>
</dbReference>
<dbReference type="GO" id="GO:0004418">
    <property type="term" value="F:hydroxymethylbilane synthase activity"/>
    <property type="evidence" value="ECO:0007669"/>
    <property type="project" value="UniProtKB-UniRule"/>
</dbReference>
<evidence type="ECO:0000313" key="12">
    <source>
        <dbReference type="Proteomes" id="UP000030103"/>
    </source>
</evidence>
<comment type="catalytic activity">
    <reaction evidence="7 8">
        <text>4 porphobilinogen + H2O = hydroxymethylbilane + 4 NH4(+)</text>
        <dbReference type="Rhea" id="RHEA:13185"/>
        <dbReference type="ChEBI" id="CHEBI:15377"/>
        <dbReference type="ChEBI" id="CHEBI:28938"/>
        <dbReference type="ChEBI" id="CHEBI:57845"/>
        <dbReference type="ChEBI" id="CHEBI:58126"/>
        <dbReference type="EC" id="2.5.1.61"/>
    </reaction>
</comment>
<dbReference type="STRING" id="28115.HQ47_02685"/>
<evidence type="ECO:0000259" key="10">
    <source>
        <dbReference type="Pfam" id="PF03900"/>
    </source>
</evidence>
<evidence type="ECO:0000256" key="2">
    <source>
        <dbReference type="ARBA" id="ARBA00004735"/>
    </source>
</evidence>
<feature type="domain" description="Porphobilinogen deaminase C-terminal" evidence="10">
    <location>
        <begin position="223"/>
        <end position="276"/>
    </location>
</feature>
<evidence type="ECO:0000256" key="8">
    <source>
        <dbReference type="HAMAP-Rule" id="MF_00260"/>
    </source>
</evidence>
<reference evidence="11 12" key="1">
    <citation type="submission" date="2014-09" db="EMBL/GenBank/DDBJ databases">
        <title>Draft Genome Sequence of Porphyromonas macacae COT-192_OH2859.</title>
        <authorList>
            <person name="Wallis C."/>
            <person name="Deusch O."/>
            <person name="O'Flynn C."/>
            <person name="Davis I."/>
            <person name="Horsfall A."/>
            <person name="Kirkwood N."/>
            <person name="Harris S."/>
            <person name="Eisen J.A."/>
            <person name="Coil D.A."/>
            <person name="Darling A.E."/>
            <person name="Jospin G."/>
            <person name="Alexiev A."/>
        </authorList>
    </citation>
    <scope>NUCLEOTIDE SEQUENCE [LARGE SCALE GENOMIC DNA]</scope>
    <source>
        <strain evidence="12">COT-192 OH2859</strain>
    </source>
</reference>
<comment type="miscellaneous">
    <text evidence="8">The porphobilinogen subunits are added to the dipyrromethane group.</text>
</comment>
<evidence type="ECO:0000256" key="4">
    <source>
        <dbReference type="ARBA" id="ARBA00011245"/>
    </source>
</evidence>
<protein>
    <recommendedName>
        <fullName evidence="8">Porphobilinogen deaminase</fullName>
        <shortName evidence="8">PBG</shortName>
        <ecNumber evidence="8">2.5.1.61</ecNumber>
    </recommendedName>
    <alternativeName>
        <fullName evidence="8">Hydroxymethylbilane synthase</fullName>
        <shortName evidence="8">HMBS</shortName>
    </alternativeName>
    <alternativeName>
        <fullName evidence="8">Pre-uroporphyrinogen synthase</fullName>
    </alternativeName>
</protein>
<dbReference type="PIRSF" id="PIRSF001438">
    <property type="entry name" value="4pyrrol_synth_OHMeBilane_synth"/>
    <property type="match status" value="1"/>
</dbReference>
<keyword evidence="5 8" id="KW-0808">Transferase</keyword>
<dbReference type="Proteomes" id="UP000030103">
    <property type="component" value="Unassembled WGS sequence"/>
</dbReference>
<dbReference type="GO" id="GO:0006782">
    <property type="term" value="P:protoporphyrinogen IX biosynthetic process"/>
    <property type="evidence" value="ECO:0007669"/>
    <property type="project" value="UniProtKB-UniRule"/>
</dbReference>
<evidence type="ECO:0000256" key="3">
    <source>
        <dbReference type="ARBA" id="ARBA00005638"/>
    </source>
</evidence>
<comment type="subunit">
    <text evidence="4 8">Monomer.</text>
</comment>
<evidence type="ECO:0000256" key="6">
    <source>
        <dbReference type="ARBA" id="ARBA00023244"/>
    </source>
</evidence>
<dbReference type="Pfam" id="PF01379">
    <property type="entry name" value="Porphobil_deam"/>
    <property type="match status" value="1"/>
</dbReference>
<dbReference type="SUPFAM" id="SSF54782">
    <property type="entry name" value="Porphobilinogen deaminase (hydroxymethylbilane synthase), C-terminal domain"/>
    <property type="match status" value="1"/>
</dbReference>
<evidence type="ECO:0000256" key="1">
    <source>
        <dbReference type="ARBA" id="ARBA00002869"/>
    </source>
</evidence>
<dbReference type="SUPFAM" id="SSF53850">
    <property type="entry name" value="Periplasmic binding protein-like II"/>
    <property type="match status" value="1"/>
</dbReference>
<dbReference type="EMBL" id="JRFA01000009">
    <property type="protein sequence ID" value="KGN74842.1"/>
    <property type="molecule type" value="Genomic_DNA"/>
</dbReference>
<gene>
    <name evidence="8" type="primary">hemC</name>
    <name evidence="11" type="ORF">HQ47_02685</name>
</gene>
<dbReference type="InterPro" id="IPR000860">
    <property type="entry name" value="HemC"/>
</dbReference>
<accession>A0A0A2EB40</accession>
<comment type="caution">
    <text evidence="11">The sequence shown here is derived from an EMBL/GenBank/DDBJ whole genome shotgun (WGS) entry which is preliminary data.</text>
</comment>
<dbReference type="RefSeq" id="WP_036873133.1">
    <property type="nucleotide sequence ID" value="NZ_JBGYTE010000005.1"/>
</dbReference>
<evidence type="ECO:0000313" key="11">
    <source>
        <dbReference type="EMBL" id="KGN74842.1"/>
    </source>
</evidence>
<comment type="function">
    <text evidence="1 8">Tetrapolymerization of the monopyrrole PBG into the hydroxymethylbilane pre-uroporphyrinogen in several discrete steps.</text>
</comment>